<gene>
    <name evidence="1" type="ORF">EVI01_02490</name>
</gene>
<evidence type="ECO:0000313" key="2">
    <source>
        <dbReference type="Proteomes" id="UP000321830"/>
    </source>
</evidence>
<comment type="caution">
    <text evidence="1">The sequence shown here is derived from an EMBL/GenBank/DDBJ whole genome shotgun (WGS) entry which is preliminary data.</text>
</comment>
<dbReference type="EMBL" id="BJWF01000001">
    <property type="protein sequence ID" value="GEL90912.1"/>
    <property type="molecule type" value="Genomic_DNA"/>
</dbReference>
<evidence type="ECO:0000313" key="1">
    <source>
        <dbReference type="EMBL" id="GEL90912.1"/>
    </source>
</evidence>
<name>A0A511IYQ8_9ENTE</name>
<protein>
    <submittedName>
        <fullName evidence="1">Uncharacterized protein</fullName>
    </submittedName>
</protein>
<sequence length="57" mass="6708">MYAKKFTQILLTLYEKEGNEFSIENVKSKSIPKNEFQEWVKSVGILKNIKKDFFACC</sequence>
<proteinExistence type="predicted"/>
<reference evidence="1 2" key="1">
    <citation type="submission" date="2019-07" db="EMBL/GenBank/DDBJ databases">
        <title>Whole genome shotgun sequence of Enterococcus villorum NBRC 100699.</title>
        <authorList>
            <person name="Hosoyama A."/>
            <person name="Uohara A."/>
            <person name="Ohji S."/>
            <person name="Ichikawa N."/>
        </authorList>
    </citation>
    <scope>NUCLEOTIDE SEQUENCE [LARGE SCALE GENOMIC DNA]</scope>
    <source>
        <strain evidence="1 2">NBRC 100699</strain>
    </source>
</reference>
<dbReference type="AlphaFoldDB" id="A0A511IYQ8"/>
<accession>A0A511IYQ8</accession>
<dbReference type="Proteomes" id="UP000321830">
    <property type="component" value="Unassembled WGS sequence"/>
</dbReference>
<organism evidence="1 2">
    <name type="scientific">Enterococcus villorum</name>
    <dbReference type="NCBI Taxonomy" id="112904"/>
    <lineage>
        <taxon>Bacteria</taxon>
        <taxon>Bacillati</taxon>
        <taxon>Bacillota</taxon>
        <taxon>Bacilli</taxon>
        <taxon>Lactobacillales</taxon>
        <taxon>Enterococcaceae</taxon>
        <taxon>Enterococcus</taxon>
    </lineage>
</organism>